<reference evidence="2 3" key="1">
    <citation type="submission" date="2024-09" db="EMBL/GenBank/DDBJ databases">
        <authorList>
            <person name="Sun Q."/>
            <person name="Mori K."/>
        </authorList>
    </citation>
    <scope>NUCLEOTIDE SEQUENCE [LARGE SCALE GENOMIC DNA]</scope>
    <source>
        <strain evidence="2 3">JCM 3143</strain>
    </source>
</reference>
<keyword evidence="1" id="KW-1133">Transmembrane helix</keyword>
<feature type="transmembrane region" description="Helical" evidence="1">
    <location>
        <begin position="417"/>
        <end position="436"/>
    </location>
</feature>
<evidence type="ECO:0000313" key="2">
    <source>
        <dbReference type="EMBL" id="MFB9628772.1"/>
    </source>
</evidence>
<dbReference type="EMBL" id="JBHMBW010000051">
    <property type="protein sequence ID" value="MFB9628772.1"/>
    <property type="molecule type" value="Genomic_DNA"/>
</dbReference>
<evidence type="ECO:0000313" key="3">
    <source>
        <dbReference type="Proteomes" id="UP001589532"/>
    </source>
</evidence>
<feature type="transmembrane region" description="Helical" evidence="1">
    <location>
        <begin position="345"/>
        <end position="363"/>
    </location>
</feature>
<protein>
    <recommendedName>
        <fullName evidence="4">DUF2029 domain-containing protein</fullName>
    </recommendedName>
</protein>
<feature type="transmembrane region" description="Helical" evidence="1">
    <location>
        <begin position="96"/>
        <end position="112"/>
    </location>
</feature>
<feature type="transmembrane region" description="Helical" evidence="1">
    <location>
        <begin position="292"/>
        <end position="312"/>
    </location>
</feature>
<feature type="transmembrane region" description="Helical" evidence="1">
    <location>
        <begin position="24"/>
        <end position="45"/>
    </location>
</feature>
<dbReference type="Proteomes" id="UP001589532">
    <property type="component" value="Unassembled WGS sequence"/>
</dbReference>
<feature type="transmembrane region" description="Helical" evidence="1">
    <location>
        <begin position="163"/>
        <end position="186"/>
    </location>
</feature>
<feature type="transmembrane region" description="Helical" evidence="1">
    <location>
        <begin position="318"/>
        <end position="338"/>
    </location>
</feature>
<keyword evidence="1" id="KW-0472">Membrane</keyword>
<feature type="transmembrane region" description="Helical" evidence="1">
    <location>
        <begin position="198"/>
        <end position="215"/>
    </location>
</feature>
<feature type="transmembrane region" description="Helical" evidence="1">
    <location>
        <begin position="245"/>
        <end position="271"/>
    </location>
</feature>
<comment type="caution">
    <text evidence="2">The sequence shown here is derived from an EMBL/GenBank/DDBJ whole genome shotgun (WGS) entry which is preliminary data.</text>
</comment>
<gene>
    <name evidence="2" type="ORF">ACFFSA_37345</name>
</gene>
<name>A0ABV5SAV6_9ACTN</name>
<sequence length="496" mass="54851">MSNTTVDSVDSAKPESRAIARLEIGMIVGGLAGITFLLPHGLYWGDGGSRFIYLWRLLGEKHLSEEKYSLIGPLFSTPLWQLGLVYQSPEWWCEKYNALVFAIGLFVFYWMLRDHVSRRLLRRFLLLLTFASMFSNHLLFYWGEVFTAVMVGMGTVCLVAKRRGWTAIVLGVANAPATLPAMALLAVERILATRRLRVGLAVVAAVAVVLLEAWIRRGNPFETGYGDDRGPRTIMPFSGRPGLSYPIFFGLLSLLFSFGKGLLFFAPGLFLPVRRRIAGLPGRAGVDLTALYKMWIAFVVGLVLLYSTYWSWSGSTFYGPRYLLFASLPACLALAVRLHRRDSSILTNTITVLALGLSLWVGLNGAVFGDAPARKVCLEPTNFFVFEAPLCYYTPEFSALWVPFIDAPELTVGQQVYLLYGLCVAGYLMTPPLLALTGQLLARAWLLVNGGRRTTPSASVPAAEGRCQLVTSSACADASRRLASLSHDERFDDVER</sequence>
<evidence type="ECO:0008006" key="4">
    <source>
        <dbReference type="Google" id="ProtNLM"/>
    </source>
</evidence>
<keyword evidence="3" id="KW-1185">Reference proteome</keyword>
<dbReference type="RefSeq" id="WP_344998492.1">
    <property type="nucleotide sequence ID" value="NZ_BAAAXV010000009.1"/>
</dbReference>
<accession>A0ABV5SAV6</accession>
<organism evidence="2 3">
    <name type="scientific">Nonomuraea helvata</name>
    <dbReference type="NCBI Taxonomy" id="37484"/>
    <lineage>
        <taxon>Bacteria</taxon>
        <taxon>Bacillati</taxon>
        <taxon>Actinomycetota</taxon>
        <taxon>Actinomycetes</taxon>
        <taxon>Streptosporangiales</taxon>
        <taxon>Streptosporangiaceae</taxon>
        <taxon>Nonomuraea</taxon>
    </lineage>
</organism>
<keyword evidence="1" id="KW-0812">Transmembrane</keyword>
<evidence type="ECO:0000256" key="1">
    <source>
        <dbReference type="SAM" id="Phobius"/>
    </source>
</evidence>
<proteinExistence type="predicted"/>